<comment type="caution">
    <text evidence="2">The sequence shown here is derived from an EMBL/GenBank/DDBJ whole genome shotgun (WGS) entry which is preliminary data.</text>
</comment>
<evidence type="ECO:0000313" key="2">
    <source>
        <dbReference type="EMBL" id="MDX6849225.1"/>
    </source>
</evidence>
<sequence>MATNSHQWVLFGVDLKGMWQEYIAAWREVFWQQGARIRSLLDEPVELLELKQGEVVSQSIGSGAADTQACALLLPQELVLDRQIRLPRSAHANLSQVVAAEVIASSPFAPEDTATGWQVMENTGSVIVVALVIVSTSAVMEYVHGTPALGDDPLEIWAQVGSQYVVIEGFAETQRNKRYSGRLKKLAVMCACIALAFLVVCITPVFYKLQQLAYVEEAYSEVRLEAGEIASLRGSLAKKNKLIDDLNGLLQSDVQPLQALNLLTYLLADDVWLSDYSQRGSVVEIQGTAVNAAAMMQYLSQQPYFEKVRATSGFRKIGNRDLERFQIELTFSSLEEKK</sequence>
<keyword evidence="1" id="KW-0812">Transmembrane</keyword>
<protein>
    <submittedName>
        <fullName evidence="2">PilN domain-containing protein</fullName>
    </submittedName>
</protein>
<evidence type="ECO:0000313" key="3">
    <source>
        <dbReference type="Proteomes" id="UP001273505"/>
    </source>
</evidence>
<gene>
    <name evidence="2" type="ORF">SCD92_07625</name>
</gene>
<dbReference type="EMBL" id="JAXAFO010000010">
    <property type="protein sequence ID" value="MDX6849225.1"/>
    <property type="molecule type" value="Genomic_DNA"/>
</dbReference>
<keyword evidence="1" id="KW-1133">Transmembrane helix</keyword>
<dbReference type="InterPro" id="IPR007813">
    <property type="entry name" value="PilN"/>
</dbReference>
<dbReference type="Pfam" id="PF05137">
    <property type="entry name" value="PilN"/>
    <property type="match status" value="1"/>
</dbReference>
<accession>A0ABU4RWG5</accession>
<feature type="transmembrane region" description="Helical" evidence="1">
    <location>
        <begin position="186"/>
        <end position="207"/>
    </location>
</feature>
<dbReference type="Proteomes" id="UP001273505">
    <property type="component" value="Unassembled WGS sequence"/>
</dbReference>
<evidence type="ECO:0000256" key="1">
    <source>
        <dbReference type="SAM" id="Phobius"/>
    </source>
</evidence>
<keyword evidence="1" id="KW-0472">Membrane</keyword>
<proteinExistence type="predicted"/>
<reference evidence="2 3" key="1">
    <citation type="submission" date="2023-11" db="EMBL/GenBank/DDBJ databases">
        <title>Gilvimarinus fulvus sp. nov., isolated from the surface of Kelp.</title>
        <authorList>
            <person name="Sun Y.Y."/>
            <person name="Gong Y."/>
            <person name="Du Z.J."/>
        </authorList>
    </citation>
    <scope>NUCLEOTIDE SEQUENCE [LARGE SCALE GENOMIC DNA]</scope>
    <source>
        <strain evidence="2 3">SDUM040013</strain>
    </source>
</reference>
<dbReference type="RefSeq" id="WP_302721463.1">
    <property type="nucleotide sequence ID" value="NZ_JAULRU010000319.1"/>
</dbReference>
<organism evidence="2 3">
    <name type="scientific">Gilvimarinus gilvus</name>
    <dbReference type="NCBI Taxonomy" id="3058038"/>
    <lineage>
        <taxon>Bacteria</taxon>
        <taxon>Pseudomonadati</taxon>
        <taxon>Pseudomonadota</taxon>
        <taxon>Gammaproteobacteria</taxon>
        <taxon>Cellvibrionales</taxon>
        <taxon>Cellvibrionaceae</taxon>
        <taxon>Gilvimarinus</taxon>
    </lineage>
</organism>
<name>A0ABU4RWG5_9GAMM</name>
<keyword evidence="3" id="KW-1185">Reference proteome</keyword>